<feature type="transmembrane region" description="Helical" evidence="1">
    <location>
        <begin position="12"/>
        <end position="32"/>
    </location>
</feature>
<organism evidence="2">
    <name type="scientific">Anguilla anguilla</name>
    <name type="common">European freshwater eel</name>
    <name type="synonym">Muraena anguilla</name>
    <dbReference type="NCBI Taxonomy" id="7936"/>
    <lineage>
        <taxon>Eukaryota</taxon>
        <taxon>Metazoa</taxon>
        <taxon>Chordata</taxon>
        <taxon>Craniata</taxon>
        <taxon>Vertebrata</taxon>
        <taxon>Euteleostomi</taxon>
        <taxon>Actinopterygii</taxon>
        <taxon>Neopterygii</taxon>
        <taxon>Teleostei</taxon>
        <taxon>Anguilliformes</taxon>
        <taxon>Anguillidae</taxon>
        <taxon>Anguilla</taxon>
    </lineage>
</organism>
<sequence>MIRYTLKRKKKISTYFIITEIIINHIICFSHVGDIIIQV</sequence>
<keyword evidence="1" id="KW-0812">Transmembrane</keyword>
<dbReference type="AlphaFoldDB" id="A0A0E9VE87"/>
<name>A0A0E9VE87_ANGAN</name>
<reference evidence="2" key="2">
    <citation type="journal article" date="2015" name="Fish Shellfish Immunol.">
        <title>Early steps in the European eel (Anguilla anguilla)-Vibrio vulnificus interaction in the gills: Role of the RtxA13 toxin.</title>
        <authorList>
            <person name="Callol A."/>
            <person name="Pajuelo D."/>
            <person name="Ebbesson L."/>
            <person name="Teles M."/>
            <person name="MacKenzie S."/>
            <person name="Amaro C."/>
        </authorList>
    </citation>
    <scope>NUCLEOTIDE SEQUENCE</scope>
</reference>
<keyword evidence="1" id="KW-0472">Membrane</keyword>
<keyword evidence="1" id="KW-1133">Transmembrane helix</keyword>
<proteinExistence type="predicted"/>
<evidence type="ECO:0000313" key="2">
    <source>
        <dbReference type="EMBL" id="JAH75523.1"/>
    </source>
</evidence>
<protein>
    <submittedName>
        <fullName evidence="2">Uncharacterized protein</fullName>
    </submittedName>
</protein>
<evidence type="ECO:0000256" key="1">
    <source>
        <dbReference type="SAM" id="Phobius"/>
    </source>
</evidence>
<dbReference type="EMBL" id="GBXM01033054">
    <property type="protein sequence ID" value="JAH75523.1"/>
    <property type="molecule type" value="Transcribed_RNA"/>
</dbReference>
<accession>A0A0E9VE87</accession>
<reference evidence="2" key="1">
    <citation type="submission" date="2014-11" db="EMBL/GenBank/DDBJ databases">
        <authorList>
            <person name="Amaro Gonzalez C."/>
        </authorList>
    </citation>
    <scope>NUCLEOTIDE SEQUENCE</scope>
</reference>